<comment type="caution">
    <text evidence="2">The sequence shown here is derived from an EMBL/GenBank/DDBJ whole genome shotgun (WGS) entry which is preliminary data.</text>
</comment>
<feature type="transmembrane region" description="Helical" evidence="1">
    <location>
        <begin position="12"/>
        <end position="29"/>
    </location>
</feature>
<keyword evidence="1" id="KW-0472">Membrane</keyword>
<gene>
    <name evidence="2" type="ORF">L2A60_01310</name>
</gene>
<reference evidence="2 3" key="1">
    <citation type="submission" date="2022-01" db="EMBL/GenBank/DDBJ databases">
        <authorList>
            <person name="Won M."/>
            <person name="Kim S.-J."/>
            <person name="Kwon S.-W."/>
        </authorList>
    </citation>
    <scope>NUCLEOTIDE SEQUENCE [LARGE SCALE GENOMIC DNA]</scope>
    <source>
        <strain evidence="2 3">KCTC 23505</strain>
    </source>
</reference>
<evidence type="ECO:0000313" key="2">
    <source>
        <dbReference type="EMBL" id="MCF3945323.1"/>
    </source>
</evidence>
<organism evidence="2 3">
    <name type="scientific">Acidiphilium iwatense</name>
    <dbReference type="NCBI Taxonomy" id="768198"/>
    <lineage>
        <taxon>Bacteria</taxon>
        <taxon>Pseudomonadati</taxon>
        <taxon>Pseudomonadota</taxon>
        <taxon>Alphaproteobacteria</taxon>
        <taxon>Acetobacterales</taxon>
        <taxon>Acidocellaceae</taxon>
        <taxon>Acidiphilium</taxon>
    </lineage>
</organism>
<keyword evidence="1" id="KW-0812">Transmembrane</keyword>
<dbReference type="EMBL" id="JAKGBZ010000001">
    <property type="protein sequence ID" value="MCF3945323.1"/>
    <property type="molecule type" value="Genomic_DNA"/>
</dbReference>
<protein>
    <submittedName>
        <fullName evidence="2">Uncharacterized protein</fullName>
    </submittedName>
</protein>
<keyword evidence="1" id="KW-1133">Transmembrane helix</keyword>
<evidence type="ECO:0000256" key="1">
    <source>
        <dbReference type="SAM" id="Phobius"/>
    </source>
</evidence>
<keyword evidence="3" id="KW-1185">Reference proteome</keyword>
<name>A0ABS9DRE4_9PROT</name>
<sequence>MPALILPYLTRFAPWILAALLAIGGVIYVRHLQDALRVANADIVIARTTIARLSAANKQNLATLRRLRSEEAAWRAALTTTMTTDNRDTRFTDGLLNGIAAAPARNDAPVAPVLAATLAAIAKAQGKMR</sequence>
<accession>A0ABS9DRE4</accession>
<evidence type="ECO:0000313" key="3">
    <source>
        <dbReference type="Proteomes" id="UP001521209"/>
    </source>
</evidence>
<dbReference type="Proteomes" id="UP001521209">
    <property type="component" value="Unassembled WGS sequence"/>
</dbReference>
<proteinExistence type="predicted"/>